<dbReference type="PIRSF" id="PIRSF005814">
    <property type="entry name" value="MutS_YshD"/>
    <property type="match status" value="1"/>
</dbReference>
<dbReference type="PANTHER" id="PTHR48466">
    <property type="entry name" value="OS10G0509000 PROTEIN-RELATED"/>
    <property type="match status" value="1"/>
</dbReference>
<dbReference type="GO" id="GO:0006298">
    <property type="term" value="P:mismatch repair"/>
    <property type="evidence" value="ECO:0007669"/>
    <property type="project" value="InterPro"/>
</dbReference>
<dbReference type="Proteomes" id="UP000031760">
    <property type="component" value="Chromosome"/>
</dbReference>
<dbReference type="InterPro" id="IPR027417">
    <property type="entry name" value="P-loop_NTPase"/>
</dbReference>
<proteinExistence type="predicted"/>
<sequence length="723" mass="83356">MRMRKISKKTLQDIEFDKVIKQATVYCSTEDGKDRMANVVPYPETSDIKNSLAQTHEYLSSYTTEFSIPNHGFDPIDRELQLLGIENSILEKESIRRLVTLPRSVNDHIRFFKKTEEHFPKLATRTNEIPLNTEIPERVDAVLDRFGEIKDDASPVLKDLRREMNSVRGQLNGSFGAALTHYLKLEYLDEIRESVVENRRVLAVRSMHRRKVKGKIMGSSKTGSITYIEPERVLTLSRKLSELEIEEHEEIQRILKELTDFMRYFEEDFEIYREYLSATDVISAKAKYARKIHGVLPMITENRELDLVDAYHPLLWVANQERGEKTYPQSIQLTPNNRIIVISGPNAGGKSITLKTIGLLQVMTQAGMLIPVHEKSRVCFFDNILTDIGDNQSIDNHLSTYSYRLKNMRGFLRKADDKTLFLIDEFGTGSDPELGGALAESMLEEMYSRKSYGIITTHYTNLKMLANELPEMTNANMLFDARSLEPIYQLQLGEAGSSFTFEVAQKNGIPYSLINKAKKKVERGKIRFDKSIAALQKERSDLRRNNESLRTKEVQATQKANKLEDTQDRVQQKLEDFQELYDKNQRQIQLGKKFDQLAKDFHNNKKKRLLLDELMKMVITENVKRQPLAKKKAEAKKAQGKQKQVENEVIQKVTKIREQRKAVPKQEVVVEKPVHEFKIDERVRLIDSKSIGTIDSIEKGKATVNYGMFTTLVSLEQLEPVKK</sequence>
<keyword evidence="3" id="KW-0238">DNA-binding</keyword>
<dbReference type="GO" id="GO:0030983">
    <property type="term" value="F:mismatched DNA binding"/>
    <property type="evidence" value="ECO:0007669"/>
    <property type="project" value="InterPro"/>
</dbReference>
<gene>
    <name evidence="6" type="ORF">NMS_2250</name>
</gene>
<dbReference type="InterPro" id="IPR045076">
    <property type="entry name" value="MutS"/>
</dbReference>
<evidence type="ECO:0000259" key="5">
    <source>
        <dbReference type="SMART" id="SM00534"/>
    </source>
</evidence>
<protein>
    <submittedName>
        <fullName evidence="6">Recombination inhibitory protein MutS2</fullName>
    </submittedName>
</protein>
<organism evidence="6 7">
    <name type="scientific">Nonlabens marinus S1-08</name>
    <dbReference type="NCBI Taxonomy" id="1454201"/>
    <lineage>
        <taxon>Bacteria</taxon>
        <taxon>Pseudomonadati</taxon>
        <taxon>Bacteroidota</taxon>
        <taxon>Flavobacteriia</taxon>
        <taxon>Flavobacteriales</taxon>
        <taxon>Flavobacteriaceae</taxon>
        <taxon>Nonlabens</taxon>
    </lineage>
</organism>
<dbReference type="InterPro" id="IPR000432">
    <property type="entry name" value="DNA_mismatch_repair_MutS_C"/>
</dbReference>
<keyword evidence="2" id="KW-0067">ATP-binding</keyword>
<keyword evidence="7" id="KW-1185">Reference proteome</keyword>
<dbReference type="NCBIfam" id="TIGR01069">
    <property type="entry name" value="mutS2"/>
    <property type="match status" value="1"/>
</dbReference>
<dbReference type="KEGG" id="nmf:NMS_2250"/>
<dbReference type="STRING" id="1454201.NMS_2250"/>
<feature type="domain" description="DNA mismatch repair proteins mutS family" evidence="5">
    <location>
        <begin position="337"/>
        <end position="522"/>
    </location>
</feature>
<evidence type="ECO:0000313" key="6">
    <source>
        <dbReference type="EMBL" id="BAO56259.1"/>
    </source>
</evidence>
<dbReference type="InterPro" id="IPR005747">
    <property type="entry name" value="MutS2"/>
</dbReference>
<evidence type="ECO:0000256" key="4">
    <source>
        <dbReference type="SAM" id="MobiDB-lite"/>
    </source>
</evidence>
<dbReference type="GO" id="GO:0045910">
    <property type="term" value="P:negative regulation of DNA recombination"/>
    <property type="evidence" value="ECO:0007669"/>
    <property type="project" value="InterPro"/>
</dbReference>
<evidence type="ECO:0000256" key="3">
    <source>
        <dbReference type="ARBA" id="ARBA00023125"/>
    </source>
</evidence>
<dbReference type="HOGENOM" id="CLU_011252_2_1_10"/>
<dbReference type="Gene3D" id="3.40.50.300">
    <property type="entry name" value="P-loop containing nucleotide triphosphate hydrolases"/>
    <property type="match status" value="1"/>
</dbReference>
<reference evidence="6 7" key="1">
    <citation type="journal article" date="2014" name="Proc. Natl. Acad. Sci. U.S.A.">
        <title>Functional characterization of flavobacteria rhodopsins reveals a unique class of light-driven chloride pump in bacteria.</title>
        <authorList>
            <person name="Yoshizawa S."/>
            <person name="Kumagai Y."/>
            <person name="Kim H."/>
            <person name="Ogura Y."/>
            <person name="Hayashi T."/>
            <person name="Iwasaki W."/>
            <person name="DeLong E.F."/>
            <person name="Kogure K."/>
        </authorList>
    </citation>
    <scope>NUCLEOTIDE SEQUENCE [LARGE SCALE GENOMIC DNA]</scope>
    <source>
        <strain evidence="6 7">S1-08</strain>
    </source>
</reference>
<dbReference type="PANTHER" id="PTHR48466:SF2">
    <property type="entry name" value="OS10G0509000 PROTEIN"/>
    <property type="match status" value="1"/>
</dbReference>
<dbReference type="AlphaFoldDB" id="W8VRH6"/>
<dbReference type="GO" id="GO:0004519">
    <property type="term" value="F:endonuclease activity"/>
    <property type="evidence" value="ECO:0007669"/>
    <property type="project" value="InterPro"/>
</dbReference>
<name>W8VRH6_9FLAO</name>
<dbReference type="SMART" id="SM00534">
    <property type="entry name" value="MUTSac"/>
    <property type="match status" value="1"/>
</dbReference>
<evidence type="ECO:0000256" key="2">
    <source>
        <dbReference type="ARBA" id="ARBA00022840"/>
    </source>
</evidence>
<evidence type="ECO:0000313" key="7">
    <source>
        <dbReference type="Proteomes" id="UP000031760"/>
    </source>
</evidence>
<evidence type="ECO:0000256" key="1">
    <source>
        <dbReference type="ARBA" id="ARBA00022741"/>
    </source>
</evidence>
<dbReference type="GO" id="GO:0140664">
    <property type="term" value="F:ATP-dependent DNA damage sensor activity"/>
    <property type="evidence" value="ECO:0007669"/>
    <property type="project" value="InterPro"/>
</dbReference>
<dbReference type="EMBL" id="AP014548">
    <property type="protein sequence ID" value="BAO56259.1"/>
    <property type="molecule type" value="Genomic_DNA"/>
</dbReference>
<feature type="region of interest" description="Disordered" evidence="4">
    <location>
        <begin position="547"/>
        <end position="566"/>
    </location>
</feature>
<dbReference type="GO" id="GO:0005524">
    <property type="term" value="F:ATP binding"/>
    <property type="evidence" value="ECO:0007669"/>
    <property type="project" value="UniProtKB-KW"/>
</dbReference>
<dbReference type="InterPro" id="IPR036187">
    <property type="entry name" value="DNA_mismatch_repair_MutS_sf"/>
</dbReference>
<dbReference type="Pfam" id="PF00488">
    <property type="entry name" value="MutS_V"/>
    <property type="match status" value="1"/>
</dbReference>
<dbReference type="GO" id="GO:0016887">
    <property type="term" value="F:ATP hydrolysis activity"/>
    <property type="evidence" value="ECO:0007669"/>
    <property type="project" value="InterPro"/>
</dbReference>
<dbReference type="SUPFAM" id="SSF48334">
    <property type="entry name" value="DNA repair protein MutS, domain III"/>
    <property type="match status" value="1"/>
</dbReference>
<dbReference type="SUPFAM" id="SSF52540">
    <property type="entry name" value="P-loop containing nucleoside triphosphate hydrolases"/>
    <property type="match status" value="1"/>
</dbReference>
<keyword evidence="1" id="KW-0547">Nucleotide-binding</keyword>
<accession>W8VRH6</accession>